<gene>
    <name evidence="7" type="ORF">Q5716_10235</name>
</gene>
<dbReference type="InterPro" id="IPR029058">
    <property type="entry name" value="AB_hydrolase_fold"/>
</dbReference>
<dbReference type="InterPro" id="IPR023302">
    <property type="entry name" value="Pept_S9A_N"/>
</dbReference>
<evidence type="ECO:0000256" key="4">
    <source>
        <dbReference type="ARBA" id="ARBA00022825"/>
    </source>
</evidence>
<evidence type="ECO:0000256" key="1">
    <source>
        <dbReference type="ARBA" id="ARBA00005228"/>
    </source>
</evidence>
<reference evidence="7 8" key="1">
    <citation type="submission" date="2023-07" db="EMBL/GenBank/DDBJ databases">
        <title>Protaetiibacter sp. nov WY-16 isolated from soil.</title>
        <authorList>
            <person name="Liu B."/>
            <person name="Wan Y."/>
        </authorList>
    </citation>
    <scope>NUCLEOTIDE SEQUENCE [LARGE SCALE GENOMIC DNA]</scope>
    <source>
        <strain evidence="7 8">WY-16</strain>
    </source>
</reference>
<dbReference type="EMBL" id="JAUQUB010000002">
    <property type="protein sequence ID" value="MDO7882603.1"/>
    <property type="molecule type" value="Genomic_DNA"/>
</dbReference>
<evidence type="ECO:0000256" key="3">
    <source>
        <dbReference type="ARBA" id="ARBA00022801"/>
    </source>
</evidence>
<proteinExistence type="inferred from homology"/>
<dbReference type="Gene3D" id="3.40.50.1820">
    <property type="entry name" value="alpha/beta hydrolase"/>
    <property type="match status" value="1"/>
</dbReference>
<dbReference type="RefSeq" id="WP_305003036.1">
    <property type="nucleotide sequence ID" value="NZ_JAUQUB010000002.1"/>
</dbReference>
<dbReference type="InterPro" id="IPR001375">
    <property type="entry name" value="Peptidase_S9_cat"/>
</dbReference>
<evidence type="ECO:0000259" key="5">
    <source>
        <dbReference type="Pfam" id="PF00326"/>
    </source>
</evidence>
<dbReference type="Pfam" id="PF00326">
    <property type="entry name" value="Peptidase_S9"/>
    <property type="match status" value="1"/>
</dbReference>
<feature type="domain" description="Peptidase S9A N-terminal" evidence="6">
    <location>
        <begin position="18"/>
        <end position="134"/>
    </location>
</feature>
<keyword evidence="4" id="KW-0720">Serine protease</keyword>
<dbReference type="InterPro" id="IPR051543">
    <property type="entry name" value="Serine_Peptidase_S9A"/>
</dbReference>
<keyword evidence="8" id="KW-1185">Reference proteome</keyword>
<dbReference type="Gene3D" id="2.130.10.120">
    <property type="entry name" value="Prolyl oligopeptidase, N-terminal domain"/>
    <property type="match status" value="1"/>
</dbReference>
<feature type="domain" description="Peptidase S9 prolyl oligopeptidase catalytic" evidence="5">
    <location>
        <begin position="421"/>
        <end position="628"/>
    </location>
</feature>
<evidence type="ECO:0000313" key="8">
    <source>
        <dbReference type="Proteomes" id="UP001241072"/>
    </source>
</evidence>
<evidence type="ECO:0000259" key="6">
    <source>
        <dbReference type="Pfam" id="PF02897"/>
    </source>
</evidence>
<comment type="caution">
    <text evidence="7">The sequence shown here is derived from an EMBL/GenBank/DDBJ whole genome shotgun (WGS) entry which is preliminary data.</text>
</comment>
<dbReference type="SUPFAM" id="SSF50993">
    <property type="entry name" value="Peptidase/esterase 'gauge' domain"/>
    <property type="match status" value="1"/>
</dbReference>
<dbReference type="Proteomes" id="UP001241072">
    <property type="component" value="Unassembled WGS sequence"/>
</dbReference>
<organism evidence="7 8">
    <name type="scientific">Antiquaquibacter soli</name>
    <dbReference type="NCBI Taxonomy" id="3064523"/>
    <lineage>
        <taxon>Bacteria</taxon>
        <taxon>Bacillati</taxon>
        <taxon>Actinomycetota</taxon>
        <taxon>Actinomycetes</taxon>
        <taxon>Micrococcales</taxon>
        <taxon>Microbacteriaceae</taxon>
        <taxon>Antiquaquibacter</taxon>
    </lineage>
</organism>
<keyword evidence="2" id="KW-0645">Protease</keyword>
<protein>
    <submittedName>
        <fullName evidence="7">Prolyl oligopeptidase family serine peptidase</fullName>
    </submittedName>
</protein>
<dbReference type="PANTHER" id="PTHR11757">
    <property type="entry name" value="PROTEASE FAMILY S9A OLIGOPEPTIDASE"/>
    <property type="match status" value="1"/>
</dbReference>
<dbReference type="PRINTS" id="PR00862">
    <property type="entry name" value="PROLIGOPTASE"/>
</dbReference>
<comment type="similarity">
    <text evidence="1">Belongs to the peptidase S9A family.</text>
</comment>
<dbReference type="Pfam" id="PF02897">
    <property type="entry name" value="Peptidase_S9_N"/>
    <property type="match status" value="1"/>
</dbReference>
<keyword evidence="3" id="KW-0378">Hydrolase</keyword>
<sequence length="630" mass="66745">MTGRPARDRPLAAVLSIERRRAARRLERLSALRSEIEREVLGRSGPVDVVEPERRGRWWLAARIPDGRERAVHARSSAASGSIPPTADEFWAAPIEVLLDESTLRGRARVGRLECARDGDRVAYTVDRTGSERFDLVVGGRLRRRGVAPDFVLADDGSSVIAVELAADGRPATAVELGASRGRRELATEPDPERWFEVSAVGGRVILASRSLDGDRLSLLADDGRPIPLPVDGTDARALPLPGDRLLLLADGKLSEWAPGAAPRPIDLGLPPGASVEGAVTAGGTVVLQLRVAGDPVLAWFDATATDGGPARVVLRRPARPGETLDVLGADGDVVRGAVTSLVLPPLRWEFDSGDRALSVGLAPPARGRQLRLRATGDDGTGIPVTIAVPDDDRPGEPRPLVLLVYGAYGVPFEARYSPGTQSLLDRGALLAIAHVRGGGELGAAWHDAARGLRKHVSVDDYLAVARHLVDEGWTRRGLIVAQGSSAGATVVGSALNRDPALFAGAVVSAPFVDPLGALLDGGSALAAVDVPEWGDPRTEAGHRALRALSPLHGVRLDERYPPVLATAGIHDPRAPARSVIRWVDRLREAGCDATLLLDPGGHDGPTNRSAERERFATELAWMLDVLGLA</sequence>
<dbReference type="InterPro" id="IPR002470">
    <property type="entry name" value="Peptidase_S9A"/>
</dbReference>
<evidence type="ECO:0000313" key="7">
    <source>
        <dbReference type="EMBL" id="MDO7882603.1"/>
    </source>
</evidence>
<dbReference type="SUPFAM" id="SSF53474">
    <property type="entry name" value="alpha/beta-Hydrolases"/>
    <property type="match status" value="1"/>
</dbReference>
<evidence type="ECO:0000256" key="2">
    <source>
        <dbReference type="ARBA" id="ARBA00022670"/>
    </source>
</evidence>
<accession>A0ABT9BNL0</accession>
<name>A0ABT9BNL0_9MICO</name>
<dbReference type="PANTHER" id="PTHR11757:SF19">
    <property type="entry name" value="PROLYL ENDOPEPTIDASE-LIKE"/>
    <property type="match status" value="1"/>
</dbReference>